<dbReference type="RefSeq" id="WP_175474183.1">
    <property type="nucleotide sequence ID" value="NZ_FNBW01000006.1"/>
</dbReference>
<evidence type="ECO:0000313" key="11">
    <source>
        <dbReference type="EMBL" id="SDF75073.1"/>
    </source>
</evidence>
<accession>A0A8G2BHI4</accession>
<dbReference type="Proteomes" id="UP000198615">
    <property type="component" value="Unassembled WGS sequence"/>
</dbReference>
<keyword evidence="6 9" id="KW-1133">Transmembrane helix</keyword>
<dbReference type="PROSITE" id="PS50263">
    <property type="entry name" value="CN_HYDROLASE"/>
    <property type="match status" value="1"/>
</dbReference>
<evidence type="ECO:0000256" key="5">
    <source>
        <dbReference type="ARBA" id="ARBA00022692"/>
    </source>
</evidence>
<comment type="subcellular location">
    <subcellularLocation>
        <location evidence="1 9">Cell membrane</location>
        <topology evidence="1 9">Multi-pass membrane protein</topology>
    </subcellularLocation>
</comment>
<feature type="transmembrane region" description="Helical" evidence="9">
    <location>
        <begin position="168"/>
        <end position="188"/>
    </location>
</feature>
<comment type="pathway">
    <text evidence="9">Protein modification; lipoprotein biosynthesis (N-acyl transfer).</text>
</comment>
<evidence type="ECO:0000256" key="6">
    <source>
        <dbReference type="ARBA" id="ARBA00022989"/>
    </source>
</evidence>
<keyword evidence="8 9" id="KW-0012">Acyltransferase</keyword>
<comment type="similarity">
    <text evidence="2 9">Belongs to the CN hydrolase family. Apolipoprotein N-acyltransferase subfamily.</text>
</comment>
<comment type="catalytic activity">
    <reaction evidence="9">
        <text>N-terminal S-1,2-diacyl-sn-glyceryl-L-cysteinyl-[lipoprotein] + a glycerophospholipid = N-acyl-S-1,2-diacyl-sn-glyceryl-L-cysteinyl-[lipoprotein] + a 2-acyl-sn-glycero-3-phospholipid + H(+)</text>
        <dbReference type="Rhea" id="RHEA:48228"/>
        <dbReference type="Rhea" id="RHEA-COMP:14681"/>
        <dbReference type="Rhea" id="RHEA-COMP:14684"/>
        <dbReference type="ChEBI" id="CHEBI:15378"/>
        <dbReference type="ChEBI" id="CHEBI:136912"/>
        <dbReference type="ChEBI" id="CHEBI:140656"/>
        <dbReference type="ChEBI" id="CHEBI:140657"/>
        <dbReference type="ChEBI" id="CHEBI:140660"/>
        <dbReference type="EC" id="2.3.1.269"/>
    </reaction>
</comment>
<feature type="transmembrane region" description="Helical" evidence="9">
    <location>
        <begin position="89"/>
        <end position="110"/>
    </location>
</feature>
<evidence type="ECO:0000256" key="3">
    <source>
        <dbReference type="ARBA" id="ARBA00022475"/>
    </source>
</evidence>
<dbReference type="GO" id="GO:0042158">
    <property type="term" value="P:lipoprotein biosynthetic process"/>
    <property type="evidence" value="ECO:0007669"/>
    <property type="project" value="UniProtKB-UniRule"/>
</dbReference>
<dbReference type="SUPFAM" id="SSF56317">
    <property type="entry name" value="Carbon-nitrogen hydrolase"/>
    <property type="match status" value="1"/>
</dbReference>
<feature type="transmembrane region" description="Helical" evidence="9">
    <location>
        <begin position="117"/>
        <end position="135"/>
    </location>
</feature>
<keyword evidence="12" id="KW-1185">Reference proteome</keyword>
<dbReference type="Pfam" id="PF00795">
    <property type="entry name" value="CN_hydrolase"/>
    <property type="match status" value="1"/>
</dbReference>
<organism evidence="11 12">
    <name type="scientific">Thalassobaculum litoreum DSM 18839</name>
    <dbReference type="NCBI Taxonomy" id="1123362"/>
    <lineage>
        <taxon>Bacteria</taxon>
        <taxon>Pseudomonadati</taxon>
        <taxon>Pseudomonadota</taxon>
        <taxon>Alphaproteobacteria</taxon>
        <taxon>Rhodospirillales</taxon>
        <taxon>Thalassobaculaceae</taxon>
        <taxon>Thalassobaculum</taxon>
    </lineage>
</organism>
<dbReference type="Pfam" id="PF20154">
    <property type="entry name" value="LNT_N"/>
    <property type="match status" value="1"/>
</dbReference>
<dbReference type="GO" id="GO:0005886">
    <property type="term" value="C:plasma membrane"/>
    <property type="evidence" value="ECO:0007669"/>
    <property type="project" value="UniProtKB-SubCell"/>
</dbReference>
<feature type="transmembrane region" description="Helical" evidence="9">
    <location>
        <begin position="499"/>
        <end position="520"/>
    </location>
</feature>
<dbReference type="EC" id="2.3.1.269" evidence="9"/>
<dbReference type="InterPro" id="IPR036526">
    <property type="entry name" value="C-N_Hydrolase_sf"/>
</dbReference>
<reference evidence="11 12" key="1">
    <citation type="submission" date="2016-10" db="EMBL/GenBank/DDBJ databases">
        <authorList>
            <person name="Varghese N."/>
            <person name="Submissions S."/>
        </authorList>
    </citation>
    <scope>NUCLEOTIDE SEQUENCE [LARGE SCALE GENOMIC DNA]</scope>
    <source>
        <strain evidence="11 12">DSM 18839</strain>
    </source>
</reference>
<evidence type="ECO:0000313" key="12">
    <source>
        <dbReference type="Proteomes" id="UP000198615"/>
    </source>
</evidence>
<dbReference type="InterPro" id="IPR004563">
    <property type="entry name" value="Apolipo_AcylTrfase"/>
</dbReference>
<evidence type="ECO:0000256" key="1">
    <source>
        <dbReference type="ARBA" id="ARBA00004651"/>
    </source>
</evidence>
<dbReference type="PANTHER" id="PTHR38686:SF1">
    <property type="entry name" value="APOLIPOPROTEIN N-ACYLTRANSFERASE"/>
    <property type="match status" value="1"/>
</dbReference>
<feature type="domain" description="CN hydrolase" evidence="10">
    <location>
        <begin position="240"/>
        <end position="496"/>
    </location>
</feature>
<dbReference type="PANTHER" id="PTHR38686">
    <property type="entry name" value="APOLIPOPROTEIN N-ACYLTRANSFERASE"/>
    <property type="match status" value="1"/>
</dbReference>
<dbReference type="NCBIfam" id="TIGR00546">
    <property type="entry name" value="lnt"/>
    <property type="match status" value="1"/>
</dbReference>
<dbReference type="EMBL" id="FNBW01000006">
    <property type="protein sequence ID" value="SDF75073.1"/>
    <property type="molecule type" value="Genomic_DNA"/>
</dbReference>
<protein>
    <recommendedName>
        <fullName evidence="9">Apolipoprotein N-acyltransferase</fullName>
        <shortName evidence="9">ALP N-acyltransferase</shortName>
        <ecNumber evidence="9">2.3.1.269</ecNumber>
    </recommendedName>
</protein>
<dbReference type="HAMAP" id="MF_01148">
    <property type="entry name" value="Lnt"/>
    <property type="match status" value="1"/>
</dbReference>
<evidence type="ECO:0000259" key="10">
    <source>
        <dbReference type="PROSITE" id="PS50263"/>
    </source>
</evidence>
<dbReference type="CDD" id="cd07571">
    <property type="entry name" value="ALP_N-acyl_transferase"/>
    <property type="match status" value="1"/>
</dbReference>
<keyword evidence="4 9" id="KW-0808">Transferase</keyword>
<evidence type="ECO:0000256" key="7">
    <source>
        <dbReference type="ARBA" id="ARBA00023136"/>
    </source>
</evidence>
<keyword evidence="3 9" id="KW-1003">Cell membrane</keyword>
<evidence type="ECO:0000256" key="2">
    <source>
        <dbReference type="ARBA" id="ARBA00010065"/>
    </source>
</evidence>
<gene>
    <name evidence="9" type="primary">lnt</name>
    <name evidence="11" type="ORF">SAMN05660686_02188</name>
</gene>
<sequence>MPPSDGAARGRRWVVPLAGLVAGAATGLSLAPLHLLPFAFGHAALLAVVAQAPSARSAAFRAWLWALGYHVAGLHWIANAMLVNAGEHAWLIPFANLGLPAVLALYAALAGGLARRLFGGGWPLWLGLAALYTAAEWVRGHAFTGFPWNLPSATVDGWLPLLQPASLVGSYGLSLLVLLVTMAPALWLDGGVSRRVRLTGSAAATLLLVAMVGWGVAREAAIPRIADPDGAVPGVVVRVVQGNVPQRDKWNPLLKPEHLGRYIALSDPSRPADLRAPGLEPSAAPTVVAWPETAVAHLIGDAPDLMAALARVAPAEGSLIFGAPRVARIGRLSEVYNSVFALDAGAETSWTFDKAHLVPFGEYVPLRDVLPVNPIVQSRRDFTPGPGPRTLELKGAPPVSVLICYEAIFPGGAVDPDHRPAWLLNATNDAWFGRWSGPYQHLAITRLRAIEQGLPMIRAANTGVSAVIDPAGRIVASIGIGVTASLDTPLPAALPVPPFGFIGDVPIVLMVVLLLAVAAYGRFRTGRRTPAN</sequence>
<feature type="transmembrane region" description="Helical" evidence="9">
    <location>
        <begin position="20"/>
        <end position="50"/>
    </location>
</feature>
<dbReference type="InterPro" id="IPR003010">
    <property type="entry name" value="C-N_Hydrolase"/>
</dbReference>
<proteinExistence type="inferred from homology"/>
<comment type="function">
    <text evidence="9">Catalyzes the phospholipid dependent N-acylation of the N-terminal cysteine of apolipoprotein, the last step in lipoprotein maturation.</text>
</comment>
<keyword evidence="5 9" id="KW-0812">Transmembrane</keyword>
<evidence type="ECO:0000256" key="4">
    <source>
        <dbReference type="ARBA" id="ARBA00022679"/>
    </source>
</evidence>
<dbReference type="UniPathway" id="UPA00666"/>
<keyword evidence="11" id="KW-0449">Lipoprotein</keyword>
<dbReference type="GO" id="GO:0016410">
    <property type="term" value="F:N-acyltransferase activity"/>
    <property type="evidence" value="ECO:0007669"/>
    <property type="project" value="UniProtKB-UniRule"/>
</dbReference>
<feature type="transmembrane region" description="Helical" evidence="9">
    <location>
        <begin position="200"/>
        <end position="217"/>
    </location>
</feature>
<comment type="caution">
    <text evidence="11">The sequence shown here is derived from an EMBL/GenBank/DDBJ whole genome shotgun (WGS) entry which is preliminary data.</text>
</comment>
<evidence type="ECO:0000256" key="8">
    <source>
        <dbReference type="ARBA" id="ARBA00023315"/>
    </source>
</evidence>
<dbReference type="AlphaFoldDB" id="A0A8G2BHI4"/>
<dbReference type="Gene3D" id="3.60.110.10">
    <property type="entry name" value="Carbon-nitrogen hydrolase"/>
    <property type="match status" value="1"/>
</dbReference>
<dbReference type="InterPro" id="IPR045378">
    <property type="entry name" value="LNT_N"/>
</dbReference>
<evidence type="ECO:0000256" key="9">
    <source>
        <dbReference type="HAMAP-Rule" id="MF_01148"/>
    </source>
</evidence>
<name>A0A8G2BHI4_9PROT</name>
<keyword evidence="7 9" id="KW-0472">Membrane</keyword>